<dbReference type="Proteomes" id="UP001460270">
    <property type="component" value="Unassembled WGS sequence"/>
</dbReference>
<dbReference type="EMBL" id="JBBPFD010000002">
    <property type="protein sequence ID" value="KAK7939448.1"/>
    <property type="molecule type" value="Genomic_DNA"/>
</dbReference>
<dbReference type="InterPro" id="IPR027267">
    <property type="entry name" value="AH/BAR_dom_sf"/>
</dbReference>
<sequence>MVQATLYFLHDLDLFVDAGFNMDRMSVDQLHRSTLDIYSHLLDEFNPSLHRLVSLGNGYVQAFQALAVKSEAYFTALSRMGERAFHSRSLGDVLVQISESQRRLTSELEGIFCWFQAEVLQEMDNNVRMDIDYIAGSKKHYELEVLGQAAALERQQRRGTGQDAAEHLHFLRDSHHDACRRRRDGTAS</sequence>
<protein>
    <recommendedName>
        <fullName evidence="1">IMD domain-containing protein</fullName>
    </recommendedName>
</protein>
<dbReference type="InterPro" id="IPR013606">
    <property type="entry name" value="I-BAR_dom"/>
</dbReference>
<reference evidence="3" key="1">
    <citation type="submission" date="2024-04" db="EMBL/GenBank/DDBJ databases">
        <title>Salinicola lusitanus LLJ914,a marine bacterium isolated from the Okinawa Trough.</title>
        <authorList>
            <person name="Li J."/>
        </authorList>
    </citation>
    <scope>NUCLEOTIDE SEQUENCE [LARGE SCALE GENOMIC DNA]</scope>
</reference>
<dbReference type="Pfam" id="PF08397">
    <property type="entry name" value="IMD"/>
    <property type="match status" value="1"/>
</dbReference>
<dbReference type="PANTHER" id="PTHR14206:SF5">
    <property type="entry name" value="BRAIN-SPECIFIC ANGIOGENESIS INHIBITOR 1-ASSOCIATED PROTEIN 2-LIKE PROTEIN 2"/>
    <property type="match status" value="1"/>
</dbReference>
<dbReference type="GO" id="GO:0005654">
    <property type="term" value="C:nucleoplasm"/>
    <property type="evidence" value="ECO:0007669"/>
    <property type="project" value="TreeGrafter"/>
</dbReference>
<evidence type="ECO:0000313" key="3">
    <source>
        <dbReference type="Proteomes" id="UP001460270"/>
    </source>
</evidence>
<dbReference type="InterPro" id="IPR027681">
    <property type="entry name" value="IRSp53/IRTKS/Pinkbar"/>
</dbReference>
<proteinExistence type="predicted"/>
<dbReference type="SUPFAM" id="SSF103657">
    <property type="entry name" value="BAR/IMD domain-like"/>
    <property type="match status" value="1"/>
</dbReference>
<dbReference type="GO" id="GO:0005829">
    <property type="term" value="C:cytosol"/>
    <property type="evidence" value="ECO:0007669"/>
    <property type="project" value="TreeGrafter"/>
</dbReference>
<dbReference type="GO" id="GO:0051017">
    <property type="term" value="P:actin filament bundle assembly"/>
    <property type="evidence" value="ECO:0007669"/>
    <property type="project" value="TreeGrafter"/>
</dbReference>
<keyword evidence="3" id="KW-1185">Reference proteome</keyword>
<comment type="caution">
    <text evidence="2">The sequence shown here is derived from an EMBL/GenBank/DDBJ whole genome shotgun (WGS) entry which is preliminary data.</text>
</comment>
<dbReference type="Gene3D" id="1.20.1270.60">
    <property type="entry name" value="Arfaptin homology (AH) domain/BAR domain"/>
    <property type="match status" value="1"/>
</dbReference>
<accession>A0AAW0PWC5</accession>
<dbReference type="GO" id="GO:0007009">
    <property type="term" value="P:plasma membrane organization"/>
    <property type="evidence" value="ECO:0007669"/>
    <property type="project" value="InterPro"/>
</dbReference>
<dbReference type="GO" id="GO:0030838">
    <property type="term" value="P:positive regulation of actin filament polymerization"/>
    <property type="evidence" value="ECO:0007669"/>
    <property type="project" value="TreeGrafter"/>
</dbReference>
<feature type="domain" description="IMD" evidence="1">
    <location>
        <begin position="22"/>
        <end position="188"/>
    </location>
</feature>
<evidence type="ECO:0000313" key="2">
    <source>
        <dbReference type="EMBL" id="KAK7939448.1"/>
    </source>
</evidence>
<evidence type="ECO:0000259" key="1">
    <source>
        <dbReference type="PROSITE" id="PS51338"/>
    </source>
</evidence>
<dbReference type="PANTHER" id="PTHR14206">
    <property type="entry name" value="BRAIN-SPECIFIC ANGIOGENESIS INHIBITOR 1-ASSOCIATED PROTEIN 2"/>
    <property type="match status" value="1"/>
</dbReference>
<dbReference type="AlphaFoldDB" id="A0AAW0PWC5"/>
<dbReference type="GO" id="GO:0051764">
    <property type="term" value="P:actin crosslink formation"/>
    <property type="evidence" value="ECO:0007669"/>
    <property type="project" value="TreeGrafter"/>
</dbReference>
<gene>
    <name evidence="2" type="ORF">WMY93_002774</name>
</gene>
<organism evidence="2 3">
    <name type="scientific">Mugilogobius chulae</name>
    <name type="common">yellowstripe goby</name>
    <dbReference type="NCBI Taxonomy" id="88201"/>
    <lineage>
        <taxon>Eukaryota</taxon>
        <taxon>Metazoa</taxon>
        <taxon>Chordata</taxon>
        <taxon>Craniata</taxon>
        <taxon>Vertebrata</taxon>
        <taxon>Euteleostomi</taxon>
        <taxon>Actinopterygii</taxon>
        <taxon>Neopterygii</taxon>
        <taxon>Teleostei</taxon>
        <taxon>Neoteleostei</taxon>
        <taxon>Acanthomorphata</taxon>
        <taxon>Gobiaria</taxon>
        <taxon>Gobiiformes</taxon>
        <taxon>Gobioidei</taxon>
        <taxon>Gobiidae</taxon>
        <taxon>Gobionellinae</taxon>
        <taxon>Mugilogobius</taxon>
    </lineage>
</organism>
<name>A0AAW0PWC5_9GOBI</name>
<dbReference type="PROSITE" id="PS51338">
    <property type="entry name" value="IMD"/>
    <property type="match status" value="1"/>
</dbReference>